<feature type="compositionally biased region" description="Basic and acidic residues" evidence="1">
    <location>
        <begin position="128"/>
        <end position="155"/>
    </location>
</feature>
<dbReference type="STRING" id="57704.SAMN04489793_0273"/>
<feature type="transmembrane region" description="Helical" evidence="2">
    <location>
        <begin position="63"/>
        <end position="85"/>
    </location>
</feature>
<name>A0A1H4ID01_TSUTY</name>
<organism evidence="3 4">
    <name type="scientific">Tsukamurella tyrosinosolvens</name>
    <dbReference type="NCBI Taxonomy" id="57704"/>
    <lineage>
        <taxon>Bacteria</taxon>
        <taxon>Bacillati</taxon>
        <taxon>Actinomycetota</taxon>
        <taxon>Actinomycetes</taxon>
        <taxon>Mycobacteriales</taxon>
        <taxon>Tsukamurellaceae</taxon>
        <taxon>Tsukamurella</taxon>
    </lineage>
</organism>
<proteinExistence type="predicted"/>
<evidence type="ECO:0000256" key="2">
    <source>
        <dbReference type="SAM" id="Phobius"/>
    </source>
</evidence>
<dbReference type="AlphaFoldDB" id="A0A1H4ID01"/>
<feature type="compositionally biased region" description="Basic and acidic residues" evidence="1">
    <location>
        <begin position="268"/>
        <end position="282"/>
    </location>
</feature>
<feature type="compositionally biased region" description="Basic residues" evidence="1">
    <location>
        <begin position="248"/>
        <end position="267"/>
    </location>
</feature>
<evidence type="ECO:0000313" key="4">
    <source>
        <dbReference type="Proteomes" id="UP000182241"/>
    </source>
</evidence>
<keyword evidence="2" id="KW-0472">Membrane</keyword>
<gene>
    <name evidence="3" type="ORF">SAMN04489793_0273</name>
</gene>
<feature type="compositionally biased region" description="Low complexity" evidence="1">
    <location>
        <begin position="1"/>
        <end position="17"/>
    </location>
</feature>
<feature type="compositionally biased region" description="Basic and acidic residues" evidence="1">
    <location>
        <begin position="181"/>
        <end position="194"/>
    </location>
</feature>
<feature type="compositionally biased region" description="Basic and acidic residues" evidence="1">
    <location>
        <begin position="237"/>
        <end position="246"/>
    </location>
</feature>
<dbReference type="EMBL" id="FNSA01000001">
    <property type="protein sequence ID" value="SEB31901.1"/>
    <property type="molecule type" value="Genomic_DNA"/>
</dbReference>
<keyword evidence="2" id="KW-1133">Transmembrane helix</keyword>
<evidence type="ECO:0000256" key="1">
    <source>
        <dbReference type="SAM" id="MobiDB-lite"/>
    </source>
</evidence>
<reference evidence="4" key="1">
    <citation type="submission" date="2016-10" db="EMBL/GenBank/DDBJ databases">
        <authorList>
            <person name="Varghese N."/>
            <person name="Submissions S."/>
        </authorList>
    </citation>
    <scope>NUCLEOTIDE SEQUENCE [LARGE SCALE GENOMIC DNA]</scope>
    <source>
        <strain evidence="4">DSM 44234</strain>
    </source>
</reference>
<keyword evidence="4" id="KW-1185">Reference proteome</keyword>
<feature type="region of interest" description="Disordered" evidence="1">
    <location>
        <begin position="1"/>
        <end position="67"/>
    </location>
</feature>
<keyword evidence="2" id="KW-0812">Transmembrane</keyword>
<protein>
    <submittedName>
        <fullName evidence="3">Uncharacterized protein</fullName>
    </submittedName>
</protein>
<sequence>MRAARGRSAANGAVSRGTPPARIARKGPAATQLWRTRRTHPRGGEARDRVRGRRRAPSQPDRSPATAVAAVAVAVSVVLGVGGSLERRTRAPTPGRRPRTGQGKPWRTAGRHSTRIVTGPRSTAGRRPAPERQDADSPRRDRTPAPHDATGRRPPNDATGCLPAMTRRDAGPRRHNGSPARDCRREVPRGDAERPGSTVCFGAPPEPAVAARCARDAPGPDGTRTRRQDSDGPGPAGDDRGHDGLARRGMRPPLRRGRRVSVRHPRRRGDAGEAPPRHRWDYGCRMPGDVTAAGPSSARDGMASPDAPGRRTSVGARSPPSGGTRAGAVGHRRPTDVHGRTAMFHGKPRATTGASGTGPGVAEAGLTHPDGETRMGATAEESA</sequence>
<accession>A0A1H4ID01</accession>
<feature type="region of interest" description="Disordered" evidence="1">
    <location>
        <begin position="79"/>
        <end position="383"/>
    </location>
</feature>
<dbReference type="Proteomes" id="UP000182241">
    <property type="component" value="Unassembled WGS sequence"/>
</dbReference>
<evidence type="ECO:0000313" key="3">
    <source>
        <dbReference type="EMBL" id="SEB31901.1"/>
    </source>
</evidence>